<name>A0A1L0B3M4_9ASCO</name>
<dbReference type="SMART" id="SM00332">
    <property type="entry name" value="PP2Cc"/>
    <property type="match status" value="1"/>
</dbReference>
<dbReference type="SUPFAM" id="SSF81606">
    <property type="entry name" value="PP2C-like"/>
    <property type="match status" value="1"/>
</dbReference>
<dbReference type="Proteomes" id="UP000183365">
    <property type="component" value="Unassembled WGS sequence"/>
</dbReference>
<feature type="domain" description="PPM-type phosphatase" evidence="1">
    <location>
        <begin position="75"/>
        <end position="431"/>
    </location>
</feature>
<keyword evidence="3" id="KW-1185">Reference proteome</keyword>
<sequence>MFKNILNNHKYKFLAAAVGVTATETYTSSNKELLSILPKDDIEQKLTKLQHSYSFLGKVKRVDINQLPSNSPIEDCHIESIINNDAPNSNYNDKIMLFGVMDGHSGGHTSNFLQQNLVAKVISKLYPYFNSTDKVEDLDYFNENLKKSFIELDNQIVLEGFNNLIKSPTRETLFNLTMPAISGSCCLLTIFNTNNDILTVAQTGDSRAILISKENDYEYSVRQLSKDLTGDNPGEIARIQNLHPNEEFAVFRGRVLGSLQPSRAFGDYRYKIDLSKHQNLLPPDVKMFLRRPPKNLLTPPYVTAEPDVHNFKINLKKDKYMIIACDGLFELLNNDDIARLVAQWENSNIKNPNDVKINVINEPIKQDSFKYDQRYKQGLPCIKKDDNLATHLIRNALSFGGQEEFVDLMCSLKEPGSRKYRDDLTVQVIFFSDSD</sequence>
<evidence type="ECO:0000259" key="1">
    <source>
        <dbReference type="PROSITE" id="PS51746"/>
    </source>
</evidence>
<dbReference type="InterPro" id="IPR001932">
    <property type="entry name" value="PPM-type_phosphatase-like_dom"/>
</dbReference>
<reference evidence="3" key="1">
    <citation type="submission" date="2016-11" db="EMBL/GenBank/DDBJ databases">
        <authorList>
            <person name="Guldener U."/>
        </authorList>
    </citation>
    <scope>NUCLEOTIDE SEQUENCE [LARGE SCALE GENOMIC DNA]</scope>
</reference>
<dbReference type="Gene3D" id="3.60.40.10">
    <property type="entry name" value="PPM-type phosphatase domain"/>
    <property type="match status" value="1"/>
</dbReference>
<dbReference type="Pfam" id="PF00481">
    <property type="entry name" value="PP2C"/>
    <property type="match status" value="1"/>
</dbReference>
<organism evidence="2 3">
    <name type="scientific">Hanseniaspora guilliermondii</name>
    <dbReference type="NCBI Taxonomy" id="56406"/>
    <lineage>
        <taxon>Eukaryota</taxon>
        <taxon>Fungi</taxon>
        <taxon>Dikarya</taxon>
        <taxon>Ascomycota</taxon>
        <taxon>Saccharomycotina</taxon>
        <taxon>Saccharomycetes</taxon>
        <taxon>Saccharomycodales</taxon>
        <taxon>Saccharomycodaceae</taxon>
        <taxon>Hanseniaspora</taxon>
    </lineage>
</organism>
<dbReference type="InterPro" id="IPR036457">
    <property type="entry name" value="PPM-type-like_dom_sf"/>
</dbReference>
<dbReference type="OrthoDB" id="420076at2759"/>
<protein>
    <recommendedName>
        <fullName evidence="1">PPM-type phosphatase domain-containing protein</fullName>
    </recommendedName>
</protein>
<dbReference type="AlphaFoldDB" id="A0A1L0B3M4"/>
<dbReference type="InterPro" id="IPR015655">
    <property type="entry name" value="PP2C"/>
</dbReference>
<dbReference type="PANTHER" id="PTHR13832">
    <property type="entry name" value="PROTEIN PHOSPHATASE 2C"/>
    <property type="match status" value="1"/>
</dbReference>
<dbReference type="GO" id="GO:0004741">
    <property type="term" value="F:[pyruvate dehydrogenase (acetyl-transferring)]-phosphatase activity"/>
    <property type="evidence" value="ECO:0007669"/>
    <property type="project" value="EnsemblFungi"/>
</dbReference>
<dbReference type="EMBL" id="FQNF01000078">
    <property type="protein sequence ID" value="SGZ41096.1"/>
    <property type="molecule type" value="Genomic_DNA"/>
</dbReference>
<dbReference type="GO" id="GO:0005758">
    <property type="term" value="C:mitochondrial intermembrane space"/>
    <property type="evidence" value="ECO:0007669"/>
    <property type="project" value="EnsemblFungi"/>
</dbReference>
<dbReference type="PROSITE" id="PS51746">
    <property type="entry name" value="PPM_2"/>
    <property type="match status" value="1"/>
</dbReference>
<dbReference type="GO" id="GO:0005777">
    <property type="term" value="C:peroxisome"/>
    <property type="evidence" value="ECO:0007669"/>
    <property type="project" value="EnsemblFungi"/>
</dbReference>
<gene>
    <name evidence="2" type="ORF">HGUI_03296</name>
</gene>
<accession>A0A1L0B3M4</accession>
<evidence type="ECO:0000313" key="3">
    <source>
        <dbReference type="Proteomes" id="UP000183365"/>
    </source>
</evidence>
<evidence type="ECO:0000313" key="2">
    <source>
        <dbReference type="EMBL" id="SGZ41096.1"/>
    </source>
</evidence>
<dbReference type="PANTHER" id="PTHR13832:SF792">
    <property type="entry name" value="GM14286P"/>
    <property type="match status" value="1"/>
</dbReference>
<proteinExistence type="predicted"/>
<dbReference type="CDD" id="cd00143">
    <property type="entry name" value="PP2Cc"/>
    <property type="match status" value="1"/>
</dbReference>
<dbReference type="VEuPathDB" id="FungiDB:HGUI_03296"/>